<dbReference type="InterPro" id="IPR036168">
    <property type="entry name" value="AP2_Mu_C_sf"/>
</dbReference>
<dbReference type="EMBL" id="HBHI01007577">
    <property type="protein sequence ID" value="CAD9660656.1"/>
    <property type="molecule type" value="Transcribed_RNA"/>
</dbReference>
<dbReference type="InterPro" id="IPR018808">
    <property type="entry name" value="Muniscin_C"/>
</dbReference>
<dbReference type="AlphaFoldDB" id="A0A7S2R4X8"/>
<dbReference type="SUPFAM" id="SSF49447">
    <property type="entry name" value="Second domain of Mu2 adaptin subunit (ap50) of ap2 adaptor"/>
    <property type="match status" value="1"/>
</dbReference>
<accession>A0A7S2R4X8</accession>
<proteinExistence type="predicted"/>
<gene>
    <name evidence="2" type="ORF">EANT1437_LOCUS3866</name>
</gene>
<name>A0A7S2R4X8_9STRA</name>
<feature type="domain" description="Muniscin C-terminal" evidence="1">
    <location>
        <begin position="25"/>
        <end position="151"/>
    </location>
</feature>
<sequence>METIYIPKSELGKVEVAGFTNSFNKQSMPITIQSKIFRKGDECKVVFRIRSNSKNSGALRDTVVSMAIHPSMISNTLTINGNNGSYNELKKLVTWRLKELPIRNGLIFGASGKLIPSYAIDTSKMPTFPIVLRCDSRTDGISGVEVKAKSNDSELSKVTAKTYNSFRLVHRAQ</sequence>
<reference evidence="2" key="1">
    <citation type="submission" date="2021-01" db="EMBL/GenBank/DDBJ databases">
        <authorList>
            <person name="Corre E."/>
            <person name="Pelletier E."/>
            <person name="Niang G."/>
            <person name="Scheremetjew M."/>
            <person name="Finn R."/>
            <person name="Kale V."/>
            <person name="Holt S."/>
            <person name="Cochrane G."/>
            <person name="Meng A."/>
            <person name="Brown T."/>
            <person name="Cohen L."/>
        </authorList>
    </citation>
    <scope>NUCLEOTIDE SEQUENCE</scope>
    <source>
        <strain evidence="2">CCMP1452</strain>
    </source>
</reference>
<organism evidence="2">
    <name type="scientific">Eucampia antarctica</name>
    <dbReference type="NCBI Taxonomy" id="49252"/>
    <lineage>
        <taxon>Eukaryota</taxon>
        <taxon>Sar</taxon>
        <taxon>Stramenopiles</taxon>
        <taxon>Ochrophyta</taxon>
        <taxon>Bacillariophyta</taxon>
        <taxon>Mediophyceae</taxon>
        <taxon>Biddulphiophycidae</taxon>
        <taxon>Hemiaulales</taxon>
        <taxon>Hemiaulaceae</taxon>
        <taxon>Eucampia</taxon>
    </lineage>
</organism>
<protein>
    <recommendedName>
        <fullName evidence="1">Muniscin C-terminal domain-containing protein</fullName>
    </recommendedName>
</protein>
<dbReference type="Pfam" id="PF10291">
    <property type="entry name" value="muHD"/>
    <property type="match status" value="1"/>
</dbReference>
<evidence type="ECO:0000259" key="1">
    <source>
        <dbReference type="Pfam" id="PF10291"/>
    </source>
</evidence>
<evidence type="ECO:0000313" key="2">
    <source>
        <dbReference type="EMBL" id="CAD9660656.1"/>
    </source>
</evidence>